<protein>
    <submittedName>
        <fullName evidence="1">Uncharacterized protein</fullName>
    </submittedName>
</protein>
<dbReference type="Proteomes" id="UP001150925">
    <property type="component" value="Unassembled WGS sequence"/>
</dbReference>
<dbReference type="EMBL" id="JANBPY010000884">
    <property type="protein sequence ID" value="KAJ1963019.1"/>
    <property type="molecule type" value="Genomic_DNA"/>
</dbReference>
<organism evidence="1 2">
    <name type="scientific">Dispira parvispora</name>
    <dbReference type="NCBI Taxonomy" id="1520584"/>
    <lineage>
        <taxon>Eukaryota</taxon>
        <taxon>Fungi</taxon>
        <taxon>Fungi incertae sedis</taxon>
        <taxon>Zoopagomycota</taxon>
        <taxon>Kickxellomycotina</taxon>
        <taxon>Dimargaritomycetes</taxon>
        <taxon>Dimargaritales</taxon>
        <taxon>Dimargaritaceae</taxon>
        <taxon>Dispira</taxon>
    </lineage>
</organism>
<keyword evidence="2" id="KW-1185">Reference proteome</keyword>
<comment type="caution">
    <text evidence="1">The sequence shown here is derived from an EMBL/GenBank/DDBJ whole genome shotgun (WGS) entry which is preliminary data.</text>
</comment>
<dbReference type="OrthoDB" id="10260741at2759"/>
<evidence type="ECO:0000313" key="2">
    <source>
        <dbReference type="Proteomes" id="UP001150925"/>
    </source>
</evidence>
<dbReference type="AlphaFoldDB" id="A0A9W8AN32"/>
<evidence type="ECO:0000313" key="1">
    <source>
        <dbReference type="EMBL" id="KAJ1963019.1"/>
    </source>
</evidence>
<sequence>MTALAPQSRLVLTTERGDSRYKYVVTVDLGENKGEGARVSAKCSWDCNVDSVIQETFTN</sequence>
<feature type="non-terminal residue" evidence="1">
    <location>
        <position position="59"/>
    </location>
</feature>
<name>A0A9W8AN32_9FUNG</name>
<reference evidence="1" key="1">
    <citation type="submission" date="2022-07" db="EMBL/GenBank/DDBJ databases">
        <title>Phylogenomic reconstructions and comparative analyses of Kickxellomycotina fungi.</title>
        <authorList>
            <person name="Reynolds N.K."/>
            <person name="Stajich J.E."/>
            <person name="Barry K."/>
            <person name="Grigoriev I.V."/>
            <person name="Crous P."/>
            <person name="Smith M.E."/>
        </authorList>
    </citation>
    <scope>NUCLEOTIDE SEQUENCE</scope>
    <source>
        <strain evidence="1">RSA 1196</strain>
    </source>
</reference>
<dbReference type="InterPro" id="IPR005334">
    <property type="entry name" value="Tctex-1-like"/>
</dbReference>
<dbReference type="InterPro" id="IPR038586">
    <property type="entry name" value="Tctex-1-like_sf"/>
</dbReference>
<accession>A0A9W8AN32</accession>
<dbReference type="Pfam" id="PF03645">
    <property type="entry name" value="Tctex-1"/>
    <property type="match status" value="1"/>
</dbReference>
<proteinExistence type="predicted"/>
<dbReference type="Gene3D" id="3.30.1140.40">
    <property type="entry name" value="Tctex-1"/>
    <property type="match status" value="1"/>
</dbReference>
<gene>
    <name evidence="1" type="ORF">IWQ62_003351</name>
</gene>